<sequence length="527" mass="58630">MKTLLRALIILSSLSMLAACAPDTREQGSEVVTTYEPAQPNVIDEDGYKVVRGSTRVQDLSVNFDQTTKGMTLKGKIEFLPVRAKSVQTVELDLAGILDPYGFIALKTYKAKTQDNQDLKVAAKATCLSVDGGCRSSFIDIYVYYQGIVYHHQVESLQDDVSPATEEPIPGEEELPADEESEIEGGHDEVEGEPGRYVGDVADDIEKILEVKKPEAPKTEEPKKEEPKKEEPKQDTPKKDEPKKDSPKADPPKKEDPKKDPPKKDEPKKEEPKKEEPKKEEPKKEEPPKREEPKKDPPKTGQPRVPETAPPVNKVSQAIGPVNAGRLQNAANMLTYQQAHAPTGYEIIRPKRKTHFATNELAYIIVKMGLLTKKEIPGYELSVGDLSREAGGKLGSHKSHQNGLDADVAFFFNNKSFQGYFASAVAVNKPHANWMLEPQWKLFKEVVGTQLIDRIFIHGALKQALCSHAIAKGELTKGDNSSLAAQTLRRLIPEKDHHNHFHLRVKCSKAQVRCRQMAEPVNTTGCF</sequence>
<keyword evidence="1" id="KW-0645">Protease</keyword>
<dbReference type="InterPro" id="IPR009045">
    <property type="entry name" value="Zn_M74/Hedgehog-like"/>
</dbReference>
<evidence type="ECO:0000256" key="7">
    <source>
        <dbReference type="ARBA" id="ARBA00023049"/>
    </source>
</evidence>
<dbReference type="GO" id="GO:0046872">
    <property type="term" value="F:metal ion binding"/>
    <property type="evidence" value="ECO:0007669"/>
    <property type="project" value="UniProtKB-KW"/>
</dbReference>
<dbReference type="Pfam" id="PF03411">
    <property type="entry name" value="Peptidase_M74"/>
    <property type="match status" value="1"/>
</dbReference>
<evidence type="ECO:0000256" key="4">
    <source>
        <dbReference type="ARBA" id="ARBA00022764"/>
    </source>
</evidence>
<keyword evidence="3 9" id="KW-0732">Signal</keyword>
<dbReference type="SUPFAM" id="SSF55166">
    <property type="entry name" value="Hedgehog/DD-peptidase"/>
    <property type="match status" value="1"/>
</dbReference>
<name>A0A1Z3NAK7_BDEBC</name>
<protein>
    <recommendedName>
        <fullName evidence="12">Penicillin-insensitive murein endopeptidase</fullName>
    </recommendedName>
</protein>
<dbReference type="InterPro" id="IPR005073">
    <property type="entry name" value="Peptidase_M74"/>
</dbReference>
<evidence type="ECO:0000256" key="3">
    <source>
        <dbReference type="ARBA" id="ARBA00022729"/>
    </source>
</evidence>
<dbReference type="OrthoDB" id="5290895at2"/>
<dbReference type="GO" id="GO:0006508">
    <property type="term" value="P:proteolysis"/>
    <property type="evidence" value="ECO:0007669"/>
    <property type="project" value="UniProtKB-KW"/>
</dbReference>
<feature type="chain" id="PRO_5012915834" description="Penicillin-insensitive murein endopeptidase" evidence="9">
    <location>
        <begin position="19"/>
        <end position="527"/>
    </location>
</feature>
<gene>
    <name evidence="10" type="ORF">B9G79_13450</name>
</gene>
<dbReference type="RefSeq" id="WP_088565971.1">
    <property type="nucleotide sequence ID" value="NZ_CP020946.1"/>
</dbReference>
<keyword evidence="4" id="KW-0574">Periplasm</keyword>
<feature type="region of interest" description="Disordered" evidence="8">
    <location>
        <begin position="159"/>
        <end position="197"/>
    </location>
</feature>
<evidence type="ECO:0000256" key="2">
    <source>
        <dbReference type="ARBA" id="ARBA00022723"/>
    </source>
</evidence>
<evidence type="ECO:0000256" key="6">
    <source>
        <dbReference type="ARBA" id="ARBA00022833"/>
    </source>
</evidence>
<keyword evidence="2" id="KW-0479">Metal-binding</keyword>
<accession>A0A1Z3NAK7</accession>
<evidence type="ECO:0000313" key="11">
    <source>
        <dbReference type="Proteomes" id="UP000197003"/>
    </source>
</evidence>
<dbReference type="Proteomes" id="UP000197003">
    <property type="component" value="Chromosome"/>
</dbReference>
<evidence type="ECO:0000313" key="10">
    <source>
        <dbReference type="EMBL" id="ASD64504.1"/>
    </source>
</evidence>
<keyword evidence="5" id="KW-0378">Hydrolase</keyword>
<evidence type="ECO:0008006" key="12">
    <source>
        <dbReference type="Google" id="ProtNLM"/>
    </source>
</evidence>
<dbReference type="PROSITE" id="PS51257">
    <property type="entry name" value="PROKAR_LIPOPROTEIN"/>
    <property type="match status" value="1"/>
</dbReference>
<keyword evidence="7" id="KW-0482">Metalloprotease</keyword>
<dbReference type="GO" id="GO:0008237">
    <property type="term" value="F:metallopeptidase activity"/>
    <property type="evidence" value="ECO:0007669"/>
    <property type="project" value="UniProtKB-KW"/>
</dbReference>
<evidence type="ECO:0000256" key="9">
    <source>
        <dbReference type="SAM" id="SignalP"/>
    </source>
</evidence>
<dbReference type="AlphaFoldDB" id="A0A1Z3NAK7"/>
<dbReference type="EMBL" id="CP020946">
    <property type="protein sequence ID" value="ASD64504.1"/>
    <property type="molecule type" value="Genomic_DNA"/>
</dbReference>
<evidence type="ECO:0000256" key="8">
    <source>
        <dbReference type="SAM" id="MobiDB-lite"/>
    </source>
</evidence>
<proteinExistence type="predicted"/>
<feature type="compositionally biased region" description="Basic and acidic residues" evidence="8">
    <location>
        <begin position="209"/>
        <end position="298"/>
    </location>
</feature>
<dbReference type="Gene3D" id="3.30.1380.10">
    <property type="match status" value="1"/>
</dbReference>
<feature type="region of interest" description="Disordered" evidence="8">
    <location>
        <begin position="209"/>
        <end position="315"/>
    </location>
</feature>
<organism evidence="10 11">
    <name type="scientific">Bdellovibrio bacteriovorus</name>
    <dbReference type="NCBI Taxonomy" id="959"/>
    <lineage>
        <taxon>Bacteria</taxon>
        <taxon>Pseudomonadati</taxon>
        <taxon>Bdellovibrionota</taxon>
        <taxon>Bdellovibrionia</taxon>
        <taxon>Bdellovibrionales</taxon>
        <taxon>Pseudobdellovibrionaceae</taxon>
        <taxon>Bdellovibrio</taxon>
    </lineage>
</organism>
<keyword evidence="6" id="KW-0862">Zinc</keyword>
<evidence type="ECO:0000256" key="5">
    <source>
        <dbReference type="ARBA" id="ARBA00022801"/>
    </source>
</evidence>
<reference evidence="10 11" key="1">
    <citation type="submission" date="2017-04" db="EMBL/GenBank/DDBJ databases">
        <title>Whole genome sequence of Bdellovibrio bacteriovorus strain SSB218315.</title>
        <authorList>
            <person name="Oyedara O."/>
            <person name="Rodriguez-Perez M.A."/>
        </authorList>
    </citation>
    <scope>NUCLEOTIDE SEQUENCE [LARGE SCALE GENOMIC DNA]</scope>
    <source>
        <strain evidence="10 11">SSB218315</strain>
    </source>
</reference>
<evidence type="ECO:0000256" key="1">
    <source>
        <dbReference type="ARBA" id="ARBA00022670"/>
    </source>
</evidence>
<feature type="compositionally biased region" description="Acidic residues" evidence="8">
    <location>
        <begin position="169"/>
        <end position="183"/>
    </location>
</feature>
<dbReference type="GO" id="GO:0004252">
    <property type="term" value="F:serine-type endopeptidase activity"/>
    <property type="evidence" value="ECO:0007669"/>
    <property type="project" value="InterPro"/>
</dbReference>
<dbReference type="GO" id="GO:0030288">
    <property type="term" value="C:outer membrane-bounded periplasmic space"/>
    <property type="evidence" value="ECO:0007669"/>
    <property type="project" value="InterPro"/>
</dbReference>
<feature type="signal peptide" evidence="9">
    <location>
        <begin position="1"/>
        <end position="18"/>
    </location>
</feature>